<organism evidence="2 3">
    <name type="scientific">Draconibacterium aestuarii</name>
    <dbReference type="NCBI Taxonomy" id="2998507"/>
    <lineage>
        <taxon>Bacteria</taxon>
        <taxon>Pseudomonadati</taxon>
        <taxon>Bacteroidota</taxon>
        <taxon>Bacteroidia</taxon>
        <taxon>Marinilabiliales</taxon>
        <taxon>Prolixibacteraceae</taxon>
        <taxon>Draconibacterium</taxon>
    </lineage>
</organism>
<feature type="transmembrane region" description="Helical" evidence="1">
    <location>
        <begin position="96"/>
        <end position="120"/>
    </location>
</feature>
<gene>
    <name evidence="2" type="ORF">OU798_05615</name>
</gene>
<keyword evidence="1" id="KW-0472">Membrane</keyword>
<comment type="caution">
    <text evidence="2">The sequence shown here is derived from an EMBL/GenBank/DDBJ whole genome shotgun (WGS) entry which is preliminary data.</text>
</comment>
<feature type="transmembrane region" description="Helical" evidence="1">
    <location>
        <begin position="132"/>
        <end position="151"/>
    </location>
</feature>
<keyword evidence="1" id="KW-1133">Transmembrane helix</keyword>
<sequence>MTTILTEIFSHDTVKIVHYLISVSFLFFAVLLVVRSVRGISKRVPYKAFDKFLAVAFIVALYLQLILGLFLFTNLGTGLDFHYMPNEGSDMVSKRLWPVEHIVLMLFALFIANLGLIFSFQTRESQSRFKKILIYYTIAIALIAFSLISVYA</sequence>
<keyword evidence="1" id="KW-0812">Transmembrane</keyword>
<accession>A0A9X3F3C8</accession>
<feature type="transmembrane region" description="Helical" evidence="1">
    <location>
        <begin position="54"/>
        <end position="76"/>
    </location>
</feature>
<reference evidence="2" key="1">
    <citation type="submission" date="2022-11" db="EMBL/GenBank/DDBJ databases">
        <title>Marilongibacter aestuarii gen. nov., sp. nov., isolated from tidal flat sediment.</title>
        <authorList>
            <person name="Jiayan W."/>
        </authorList>
    </citation>
    <scope>NUCLEOTIDE SEQUENCE</scope>
    <source>
        <strain evidence="2">Z1-6</strain>
    </source>
</reference>
<dbReference type="AlphaFoldDB" id="A0A9X3F3C8"/>
<feature type="transmembrane region" description="Helical" evidence="1">
    <location>
        <begin position="16"/>
        <end position="34"/>
    </location>
</feature>
<evidence type="ECO:0000313" key="3">
    <source>
        <dbReference type="Proteomes" id="UP001145087"/>
    </source>
</evidence>
<keyword evidence="3" id="KW-1185">Reference proteome</keyword>
<proteinExistence type="predicted"/>
<dbReference type="RefSeq" id="WP_343332143.1">
    <property type="nucleotide sequence ID" value="NZ_JAPOHD010000010.1"/>
</dbReference>
<name>A0A9X3F3C8_9BACT</name>
<dbReference type="Proteomes" id="UP001145087">
    <property type="component" value="Unassembled WGS sequence"/>
</dbReference>
<evidence type="ECO:0000256" key="1">
    <source>
        <dbReference type="SAM" id="Phobius"/>
    </source>
</evidence>
<evidence type="ECO:0000313" key="2">
    <source>
        <dbReference type="EMBL" id="MCY1719809.1"/>
    </source>
</evidence>
<dbReference type="EMBL" id="JAPOHD010000010">
    <property type="protein sequence ID" value="MCY1719809.1"/>
    <property type="molecule type" value="Genomic_DNA"/>
</dbReference>
<protein>
    <submittedName>
        <fullName evidence="2">Uncharacterized protein</fullName>
    </submittedName>
</protein>